<evidence type="ECO:0000256" key="3">
    <source>
        <dbReference type="ARBA" id="ARBA00022692"/>
    </source>
</evidence>
<comment type="subcellular location">
    <subcellularLocation>
        <location evidence="1">Membrane</location>
    </subcellularLocation>
</comment>
<keyword evidence="4 7" id="KW-1133">Transmembrane helix</keyword>
<reference evidence="9 10" key="1">
    <citation type="submission" date="2017-11" db="EMBL/GenBank/DDBJ databases">
        <title>Genome-resolved metagenomics identifies genetic mobility, metabolic interactions, and unexpected diversity in perchlorate-reducing communities.</title>
        <authorList>
            <person name="Barnum T.P."/>
            <person name="Figueroa I.A."/>
            <person name="Carlstrom C.I."/>
            <person name="Lucas L.N."/>
            <person name="Engelbrektson A.L."/>
            <person name="Coates J.D."/>
        </authorList>
    </citation>
    <scope>NUCLEOTIDE SEQUENCE [LARGE SCALE GENOMIC DNA]</scope>
    <source>
        <strain evidence="9">BM706</strain>
    </source>
</reference>
<proteinExistence type="inferred from homology"/>
<dbReference type="InterPro" id="IPR036013">
    <property type="entry name" value="Band_7/SPFH_dom_sf"/>
</dbReference>
<feature type="domain" description="Band 7" evidence="8">
    <location>
        <begin position="20"/>
        <end position="197"/>
    </location>
</feature>
<comment type="function">
    <text evidence="6">HflC and HflK could regulate a protease.</text>
</comment>
<organism evidence="9 10">
    <name type="scientific">Muiribacterium halophilum</name>
    <dbReference type="NCBI Taxonomy" id="2053465"/>
    <lineage>
        <taxon>Bacteria</taxon>
        <taxon>Candidatus Muiribacteriota</taxon>
        <taxon>Candidatus Muiribacteriia</taxon>
        <taxon>Candidatus Muiribacteriales</taxon>
        <taxon>Candidatus Muiribacteriaceae</taxon>
        <taxon>Candidatus Muiribacterium</taxon>
    </lineage>
</organism>
<dbReference type="Gene3D" id="3.30.479.30">
    <property type="entry name" value="Band 7 domain"/>
    <property type="match status" value="1"/>
</dbReference>
<evidence type="ECO:0000256" key="4">
    <source>
        <dbReference type="ARBA" id="ARBA00022989"/>
    </source>
</evidence>
<dbReference type="EMBL" id="PKTG01000033">
    <property type="protein sequence ID" value="PLX19363.1"/>
    <property type="molecule type" value="Genomic_DNA"/>
</dbReference>
<dbReference type="InterPro" id="IPR001107">
    <property type="entry name" value="Band_7"/>
</dbReference>
<evidence type="ECO:0000256" key="5">
    <source>
        <dbReference type="ARBA" id="ARBA00023136"/>
    </source>
</evidence>
<keyword evidence="3 7" id="KW-0812">Transmembrane</keyword>
<evidence type="ECO:0000313" key="10">
    <source>
        <dbReference type="Proteomes" id="UP000234857"/>
    </source>
</evidence>
<comment type="similarity">
    <text evidence="2 6">Belongs to the band 7/mec-2 family. HflC subfamily.</text>
</comment>
<evidence type="ECO:0000313" key="9">
    <source>
        <dbReference type="EMBL" id="PLX19363.1"/>
    </source>
</evidence>
<sequence>MNKLIGLVIIVFAAVILINMFAFIVDQTQYALVLRFGEFERSIMEPGLYFRIPGIHTVKIFDNRVLDYDSPPTEVVTADKKTVVIDNFAKWRITEPLQFYKSVNNELNMTARLDEIVYGKLREEIGKKDFSDFIKERDVIMEEVLQLCKVWSKGEMNKGKIDPDNENSDGFGVEILDVRIKRLDLAKENESSVFQRMKTERERMAKEYRAQGEKEAKTIRSEADKEVKIKLSEAKMESEKIIGEAERKAIKIYADAYERGKDFFLLLKKLDLLDKTFNKGTKVIMSTKSEAFDILDSYDN</sequence>
<dbReference type="GO" id="GO:0006508">
    <property type="term" value="P:proteolysis"/>
    <property type="evidence" value="ECO:0007669"/>
    <property type="project" value="UniProtKB-KW"/>
</dbReference>
<protein>
    <recommendedName>
        <fullName evidence="6">Protein HflC</fullName>
    </recommendedName>
</protein>
<feature type="transmembrane region" description="Helical" evidence="7">
    <location>
        <begin position="6"/>
        <end position="25"/>
    </location>
</feature>
<accession>A0A2N5ZL74</accession>
<dbReference type="PANTHER" id="PTHR42911">
    <property type="entry name" value="MODULATOR OF FTSH PROTEASE HFLC"/>
    <property type="match status" value="1"/>
</dbReference>
<dbReference type="AlphaFoldDB" id="A0A2N5ZL74"/>
<evidence type="ECO:0000256" key="2">
    <source>
        <dbReference type="ARBA" id="ARBA00007862"/>
    </source>
</evidence>
<dbReference type="CDD" id="cd03405">
    <property type="entry name" value="SPFH_HflC"/>
    <property type="match status" value="1"/>
</dbReference>
<name>A0A2N5ZL74_MUIH1</name>
<keyword evidence="5 7" id="KW-0472">Membrane</keyword>
<evidence type="ECO:0000256" key="7">
    <source>
        <dbReference type="SAM" id="Phobius"/>
    </source>
</evidence>
<dbReference type="Proteomes" id="UP000234857">
    <property type="component" value="Unassembled WGS sequence"/>
</dbReference>
<keyword evidence="9" id="KW-0378">Hydrolase</keyword>
<keyword evidence="9" id="KW-0645">Protease</keyword>
<dbReference type="GO" id="GO:0008233">
    <property type="term" value="F:peptidase activity"/>
    <property type="evidence" value="ECO:0007669"/>
    <property type="project" value="UniProtKB-KW"/>
</dbReference>
<evidence type="ECO:0000256" key="1">
    <source>
        <dbReference type="ARBA" id="ARBA00004370"/>
    </source>
</evidence>
<dbReference type="Pfam" id="PF01145">
    <property type="entry name" value="Band_7"/>
    <property type="match status" value="1"/>
</dbReference>
<evidence type="ECO:0000256" key="6">
    <source>
        <dbReference type="PIRNR" id="PIRNR005651"/>
    </source>
</evidence>
<dbReference type="SMART" id="SM00244">
    <property type="entry name" value="PHB"/>
    <property type="match status" value="1"/>
</dbReference>
<dbReference type="SUPFAM" id="SSF117892">
    <property type="entry name" value="Band 7/SPFH domain"/>
    <property type="match status" value="1"/>
</dbReference>
<dbReference type="GO" id="GO:0016020">
    <property type="term" value="C:membrane"/>
    <property type="evidence" value="ECO:0007669"/>
    <property type="project" value="UniProtKB-SubCell"/>
</dbReference>
<dbReference type="PANTHER" id="PTHR42911:SF1">
    <property type="entry name" value="MODULATOR OF FTSH PROTEASE HFLC"/>
    <property type="match status" value="1"/>
</dbReference>
<dbReference type="NCBIfam" id="TIGR01932">
    <property type="entry name" value="hflC"/>
    <property type="match status" value="1"/>
</dbReference>
<dbReference type="InterPro" id="IPR010200">
    <property type="entry name" value="HflC"/>
</dbReference>
<gene>
    <name evidence="9" type="primary">hflC</name>
    <name evidence="9" type="ORF">C0601_02000</name>
</gene>
<comment type="caution">
    <text evidence="9">The sequence shown here is derived from an EMBL/GenBank/DDBJ whole genome shotgun (WGS) entry which is preliminary data.</text>
</comment>
<dbReference type="PIRSF" id="PIRSF005651">
    <property type="entry name" value="HflC"/>
    <property type="match status" value="1"/>
</dbReference>
<evidence type="ECO:0000259" key="8">
    <source>
        <dbReference type="SMART" id="SM00244"/>
    </source>
</evidence>